<feature type="region of interest" description="Disordered" evidence="1">
    <location>
        <begin position="504"/>
        <end position="798"/>
    </location>
</feature>
<evidence type="ECO:0008006" key="5">
    <source>
        <dbReference type="Google" id="ProtNLM"/>
    </source>
</evidence>
<evidence type="ECO:0000256" key="2">
    <source>
        <dbReference type="SAM" id="SignalP"/>
    </source>
</evidence>
<reference evidence="3" key="1">
    <citation type="journal article" date="2022" name="G3 (Bethesda)">
        <title>High quality genome of the basidiomycete yeast Dioszegia hungarica PDD-24b-2 isolated from cloud water.</title>
        <authorList>
            <person name="Jarrige D."/>
            <person name="Haridas S."/>
            <person name="Bleykasten-Grosshans C."/>
            <person name="Joly M."/>
            <person name="Nadalig T."/>
            <person name="Sancelme M."/>
            <person name="Vuilleumier S."/>
            <person name="Grigoriev I.V."/>
            <person name="Amato P."/>
            <person name="Bringel F."/>
        </authorList>
    </citation>
    <scope>NUCLEOTIDE SEQUENCE</scope>
    <source>
        <strain evidence="3">PDD-24b-2</strain>
    </source>
</reference>
<sequence length="808" mass="82334">MRFPRHLSITFLSLLLTLSSLSVFAIRLPTPSDSNYRVLKQATCAQIVARLNHPRTPAQRRQEASPVPFPLSECGLTSTGGVAFARFVNLDYNAPTGAVLYENIANRDQCTKKCEIISTCTGATYSAATLQCFTLASYNEYFDGGFAVTRRGITCADPEAVNAYFWAIGGLWVVLLAAPNAYAITHLRGELVAARATLSYDLTFRLPELWERAANLMSWPARPVESHVPPQHQQTAAERVEADTIPLSTPTHILQLATAVRPPNTAPTLADGRSLWQALTSPSDVIAVLSGQVASLSTTVANLTETVTRQNDLIQSLLKSSGQLSGGGKPVNTPAIRKAIQAKSGSPSTPTPTPNSALTPSLAPPQAASPSTSTPAIPPVAPQAAGPSTSKVGLAPPGAAPVAVKSAVPKAGPVPALAAAPSAKSTSSSASGAGQQIAISSSSKSSSASTSNLAGPSHPVPSGPACAPSTSQLLATHRRIAHPLMEVTELAPYLYRFPPLSTDPVGPPPATTPPSAPAEPAMPNALSTAAVSQATVQPALGSKPSITTPRPAASLPAAPPAGPRPAAPAPARAPSEASQAVPQSAPTARNVVDTARRLTSTATTLTSGPSIPSTSSQPIARPTSTGAAPAAPARPSASPFPSAPTQPPRPSHQPAAVATTISGPSRAVPNPDSAPHPDGAAVAQPVAAGSAPPAISNLNSQSGTSEHGRASASSALPTGSLASSSTTTQFPAPLTLASAALISEAGPSQPGPSRHRSPSPSISASPSPFDLQYLDPALQPPALDPDAPTRPIFPSYGKDWLPGILSAW</sequence>
<evidence type="ECO:0000256" key="1">
    <source>
        <dbReference type="SAM" id="MobiDB-lite"/>
    </source>
</evidence>
<feature type="compositionally biased region" description="Pro residues" evidence="1">
    <location>
        <begin position="641"/>
        <end position="651"/>
    </location>
</feature>
<dbReference type="RefSeq" id="XP_052941840.1">
    <property type="nucleotide sequence ID" value="XM_053088190.1"/>
</dbReference>
<feature type="compositionally biased region" description="Polar residues" evidence="1">
    <location>
        <begin position="608"/>
        <end position="618"/>
    </location>
</feature>
<feature type="compositionally biased region" description="Low complexity" evidence="1">
    <location>
        <begin position="569"/>
        <end position="580"/>
    </location>
</feature>
<feature type="compositionally biased region" description="Low complexity" evidence="1">
    <location>
        <begin position="620"/>
        <end position="640"/>
    </location>
</feature>
<organism evidence="3 4">
    <name type="scientific">Dioszegia hungarica</name>
    <dbReference type="NCBI Taxonomy" id="4972"/>
    <lineage>
        <taxon>Eukaryota</taxon>
        <taxon>Fungi</taxon>
        <taxon>Dikarya</taxon>
        <taxon>Basidiomycota</taxon>
        <taxon>Agaricomycotina</taxon>
        <taxon>Tremellomycetes</taxon>
        <taxon>Tremellales</taxon>
        <taxon>Bulleribasidiaceae</taxon>
        <taxon>Dioszegia</taxon>
    </lineage>
</organism>
<feature type="compositionally biased region" description="Low complexity" evidence="1">
    <location>
        <begin position="422"/>
        <end position="457"/>
    </location>
</feature>
<feature type="region of interest" description="Disordered" evidence="1">
    <location>
        <begin position="341"/>
        <end position="393"/>
    </location>
</feature>
<evidence type="ECO:0000313" key="4">
    <source>
        <dbReference type="Proteomes" id="UP001164286"/>
    </source>
</evidence>
<feature type="compositionally biased region" description="Low complexity" evidence="1">
    <location>
        <begin position="677"/>
        <end position="694"/>
    </location>
</feature>
<feature type="signal peptide" evidence="2">
    <location>
        <begin position="1"/>
        <end position="25"/>
    </location>
</feature>
<feature type="compositionally biased region" description="Low complexity" evidence="1">
    <location>
        <begin position="747"/>
        <end position="777"/>
    </location>
</feature>
<dbReference type="EMBL" id="JAKWFO010000016">
    <property type="protein sequence ID" value="KAI9632063.1"/>
    <property type="molecule type" value="Genomic_DNA"/>
</dbReference>
<feature type="compositionally biased region" description="Polar residues" evidence="1">
    <location>
        <begin position="696"/>
        <end position="730"/>
    </location>
</feature>
<dbReference type="Proteomes" id="UP001164286">
    <property type="component" value="Unassembled WGS sequence"/>
</dbReference>
<dbReference type="GeneID" id="77727395"/>
<dbReference type="AlphaFoldDB" id="A0AA38H0H0"/>
<name>A0AA38H0H0_9TREE</name>
<feature type="compositionally biased region" description="Pro residues" evidence="1">
    <location>
        <begin position="557"/>
        <end position="568"/>
    </location>
</feature>
<feature type="compositionally biased region" description="Pro residues" evidence="1">
    <location>
        <begin position="505"/>
        <end position="517"/>
    </location>
</feature>
<keyword evidence="4" id="KW-1185">Reference proteome</keyword>
<comment type="caution">
    <text evidence="3">The sequence shown here is derived from an EMBL/GenBank/DDBJ whole genome shotgun (WGS) entry which is preliminary data.</text>
</comment>
<accession>A0AA38H0H0</accession>
<keyword evidence="2" id="KW-0732">Signal</keyword>
<feature type="chain" id="PRO_5041256589" description="Apple domain-containing protein" evidence="2">
    <location>
        <begin position="26"/>
        <end position="808"/>
    </location>
</feature>
<protein>
    <recommendedName>
        <fullName evidence="5">Apple domain-containing protein</fullName>
    </recommendedName>
</protein>
<feature type="compositionally biased region" description="Polar residues" evidence="1">
    <location>
        <begin position="526"/>
        <end position="536"/>
    </location>
</feature>
<feature type="compositionally biased region" description="Low complexity" evidence="1">
    <location>
        <begin position="597"/>
        <end position="607"/>
    </location>
</feature>
<feature type="region of interest" description="Disordered" evidence="1">
    <location>
        <begin position="422"/>
        <end position="471"/>
    </location>
</feature>
<evidence type="ECO:0000313" key="3">
    <source>
        <dbReference type="EMBL" id="KAI9632063.1"/>
    </source>
</evidence>
<gene>
    <name evidence="3" type="ORF">MKK02DRAFT_31018</name>
</gene>
<proteinExistence type="predicted"/>
<feature type="compositionally biased region" description="Low complexity" evidence="1">
    <location>
        <begin position="344"/>
        <end position="375"/>
    </location>
</feature>